<accession>A0A0L0GDZ7</accession>
<dbReference type="EMBL" id="KQ241623">
    <property type="protein sequence ID" value="KNC87114.1"/>
    <property type="molecule type" value="Genomic_DNA"/>
</dbReference>
<feature type="compositionally biased region" description="Polar residues" evidence="1">
    <location>
        <begin position="11"/>
        <end position="32"/>
    </location>
</feature>
<dbReference type="RefSeq" id="XP_014161016.1">
    <property type="nucleotide sequence ID" value="XM_014305541.1"/>
</dbReference>
<feature type="region of interest" description="Disordered" evidence="1">
    <location>
        <begin position="1"/>
        <end position="45"/>
    </location>
</feature>
<evidence type="ECO:0000313" key="2">
    <source>
        <dbReference type="EMBL" id="KNC87114.1"/>
    </source>
</evidence>
<feature type="compositionally biased region" description="Basic residues" evidence="1">
    <location>
        <begin position="1"/>
        <end position="10"/>
    </location>
</feature>
<evidence type="ECO:0000256" key="1">
    <source>
        <dbReference type="SAM" id="MobiDB-lite"/>
    </source>
</evidence>
<proteinExistence type="predicted"/>
<name>A0A0L0GDZ7_9EUKA</name>
<organism evidence="2 3">
    <name type="scientific">Sphaeroforma arctica JP610</name>
    <dbReference type="NCBI Taxonomy" id="667725"/>
    <lineage>
        <taxon>Eukaryota</taxon>
        <taxon>Ichthyosporea</taxon>
        <taxon>Ichthyophonida</taxon>
        <taxon>Sphaeroforma</taxon>
    </lineage>
</organism>
<evidence type="ECO:0000313" key="3">
    <source>
        <dbReference type="Proteomes" id="UP000054560"/>
    </source>
</evidence>
<dbReference type="Proteomes" id="UP000054560">
    <property type="component" value="Unassembled WGS sequence"/>
</dbReference>
<gene>
    <name evidence="2" type="ORF">SARC_00789</name>
</gene>
<protein>
    <submittedName>
        <fullName evidence="2">Uncharacterized protein</fullName>
    </submittedName>
</protein>
<keyword evidence="3" id="KW-1185">Reference proteome</keyword>
<feature type="non-terminal residue" evidence="2">
    <location>
        <position position="1"/>
    </location>
</feature>
<dbReference type="GeneID" id="25901293"/>
<reference evidence="2 3" key="1">
    <citation type="submission" date="2011-02" db="EMBL/GenBank/DDBJ databases">
        <title>The Genome Sequence of Sphaeroforma arctica JP610.</title>
        <authorList>
            <consortium name="The Broad Institute Genome Sequencing Platform"/>
            <person name="Russ C."/>
            <person name="Cuomo C."/>
            <person name="Young S.K."/>
            <person name="Zeng Q."/>
            <person name="Gargeya S."/>
            <person name="Alvarado L."/>
            <person name="Berlin A."/>
            <person name="Chapman S.B."/>
            <person name="Chen Z."/>
            <person name="Freedman E."/>
            <person name="Gellesch M."/>
            <person name="Goldberg J."/>
            <person name="Griggs A."/>
            <person name="Gujja S."/>
            <person name="Heilman E."/>
            <person name="Heiman D."/>
            <person name="Howarth C."/>
            <person name="Mehta T."/>
            <person name="Neiman D."/>
            <person name="Pearson M."/>
            <person name="Roberts A."/>
            <person name="Saif S."/>
            <person name="Shea T."/>
            <person name="Shenoy N."/>
            <person name="Sisk P."/>
            <person name="Stolte C."/>
            <person name="Sykes S."/>
            <person name="White J."/>
            <person name="Yandava C."/>
            <person name="Burger G."/>
            <person name="Gray M.W."/>
            <person name="Holland P.W.H."/>
            <person name="King N."/>
            <person name="Lang F.B.F."/>
            <person name="Roger A.J."/>
            <person name="Ruiz-Trillo I."/>
            <person name="Haas B."/>
            <person name="Nusbaum C."/>
            <person name="Birren B."/>
        </authorList>
    </citation>
    <scope>NUCLEOTIDE SEQUENCE [LARGE SCALE GENOMIC DNA]</scope>
    <source>
        <strain evidence="2 3">JP610</strain>
    </source>
</reference>
<sequence length="229" mass="25002">GGASHRKRSKGSVTGSHTSLTPRSIESPFSSKSGKRLSKATSRPKLLRVGEDESLVVDNKGGTDLVGELIGLPVASAKSRTKSRTRAGLTQKSLDNLDNLVDERSSIDSMGKSTFINIVQEDVTDVYLNIPSLSDLLLQGVKIHLSNSALDMFRVSINIMDSAKTPAEDDRTTADRENEIRTRLYVQSRLAMCTGDETALKLHCSQGLLGVLDSETIRLRAQRYLLEDD</sequence>
<dbReference type="AlphaFoldDB" id="A0A0L0GDZ7"/>